<evidence type="ECO:0000313" key="2">
    <source>
        <dbReference type="Proteomes" id="UP000669179"/>
    </source>
</evidence>
<dbReference type="AlphaFoldDB" id="A0A939TFW5"/>
<keyword evidence="2" id="KW-1185">Reference proteome</keyword>
<dbReference type="EMBL" id="JAGEOJ010000029">
    <property type="protein sequence ID" value="MBO2454810.1"/>
    <property type="molecule type" value="Genomic_DNA"/>
</dbReference>
<proteinExistence type="predicted"/>
<protein>
    <submittedName>
        <fullName evidence="1">Uncharacterized protein</fullName>
    </submittedName>
</protein>
<name>A0A939TFW5_9ACTN</name>
<reference evidence="1" key="1">
    <citation type="submission" date="2021-03" db="EMBL/GenBank/DDBJ databases">
        <authorList>
            <person name="Kanchanasin P."/>
            <person name="Saeng-In P."/>
            <person name="Phongsopitanun W."/>
            <person name="Yuki M."/>
            <person name="Kudo T."/>
            <person name="Ohkuma M."/>
            <person name="Tanasupawat S."/>
        </authorList>
    </citation>
    <scope>NUCLEOTIDE SEQUENCE</scope>
    <source>
        <strain evidence="1">GKU 128</strain>
    </source>
</reference>
<accession>A0A939TFW5</accession>
<comment type="caution">
    <text evidence="1">The sequence shown here is derived from an EMBL/GenBank/DDBJ whole genome shotgun (WGS) entry which is preliminary data.</text>
</comment>
<gene>
    <name evidence="1" type="ORF">J4573_47520</name>
</gene>
<sequence length="249" mass="27227">MAIAASFLWILNSCKPASPPDVAKVAHSERVNTSDKQATTLLSKTFDRLWHDQSWLAPQPSQAVLDQCESFSSGLIKTTWQPVTCTRSVKATAAFDGDFAAHNLKLHKALKSMGWIASGSAIPDVITNYYRPMNGRPQGSPAHAYGPSDLPDVTYSRAPQIAMNIRWLTRGSPLDLTSSPRSGEQTVTRENKQLDTQTVTKALRNHRYVIVFNLSSRYFDATQSPSPTTSPSTSYCACWSGNLCTCPGG</sequence>
<dbReference type="RefSeq" id="WP_208263037.1">
    <property type="nucleotide sequence ID" value="NZ_JAGEOJ010000029.1"/>
</dbReference>
<organism evidence="1 2">
    <name type="scientific">Actinomadura barringtoniae</name>
    <dbReference type="NCBI Taxonomy" id="1427535"/>
    <lineage>
        <taxon>Bacteria</taxon>
        <taxon>Bacillati</taxon>
        <taxon>Actinomycetota</taxon>
        <taxon>Actinomycetes</taxon>
        <taxon>Streptosporangiales</taxon>
        <taxon>Thermomonosporaceae</taxon>
        <taxon>Actinomadura</taxon>
    </lineage>
</organism>
<evidence type="ECO:0000313" key="1">
    <source>
        <dbReference type="EMBL" id="MBO2454810.1"/>
    </source>
</evidence>
<dbReference type="Proteomes" id="UP000669179">
    <property type="component" value="Unassembled WGS sequence"/>
</dbReference>